<dbReference type="Pfam" id="PF00169">
    <property type="entry name" value="PH"/>
    <property type="match status" value="1"/>
</dbReference>
<dbReference type="PANTHER" id="PTHR23175:SF16">
    <property type="entry name" value="RHO GTPASE-ACTIVATING PROTEIN 21"/>
    <property type="match status" value="1"/>
</dbReference>
<evidence type="ECO:0000256" key="3">
    <source>
        <dbReference type="SAM" id="MobiDB-lite"/>
    </source>
</evidence>
<organism evidence="5 6">
    <name type="scientific">Oncorhynchus mykiss</name>
    <name type="common">Rainbow trout</name>
    <name type="synonym">Salmo gairdneri</name>
    <dbReference type="NCBI Taxonomy" id="8022"/>
    <lineage>
        <taxon>Eukaryota</taxon>
        <taxon>Metazoa</taxon>
        <taxon>Chordata</taxon>
        <taxon>Craniata</taxon>
        <taxon>Vertebrata</taxon>
        <taxon>Euteleostomi</taxon>
        <taxon>Actinopterygii</taxon>
        <taxon>Neopterygii</taxon>
        <taxon>Teleostei</taxon>
        <taxon>Protacanthopterygii</taxon>
        <taxon>Salmoniformes</taxon>
        <taxon>Salmonidae</taxon>
        <taxon>Salmoninae</taxon>
        <taxon>Oncorhynchus</taxon>
    </lineage>
</organism>
<evidence type="ECO:0000256" key="1">
    <source>
        <dbReference type="ARBA" id="ARBA00004496"/>
    </source>
</evidence>
<feature type="region of interest" description="Disordered" evidence="3">
    <location>
        <begin position="32"/>
        <end position="95"/>
    </location>
</feature>
<dbReference type="CDD" id="cd01253">
    <property type="entry name" value="PH_ARHGAP21-like"/>
    <property type="match status" value="1"/>
</dbReference>
<dbReference type="Gene3D" id="2.30.29.30">
    <property type="entry name" value="Pleckstrin-homology domain (PH domain)/Phosphotyrosine-binding domain (PTB)"/>
    <property type="match status" value="1"/>
</dbReference>
<dbReference type="Proteomes" id="UP000193380">
    <property type="component" value="Unassembled WGS sequence"/>
</dbReference>
<feature type="compositionally biased region" description="Basic and acidic residues" evidence="3">
    <location>
        <begin position="33"/>
        <end position="56"/>
    </location>
</feature>
<dbReference type="PROSITE" id="PS50003">
    <property type="entry name" value="PH_DOMAIN"/>
    <property type="match status" value="1"/>
</dbReference>
<dbReference type="SUPFAM" id="SSF50729">
    <property type="entry name" value="PH domain-like"/>
    <property type="match status" value="1"/>
</dbReference>
<sequence>MYPCCHDTALHTVVVYIFRSQESLRNAILESDASTKQERSKSCDEGLDNYREEGRGRSNSKHMPGLRGLRKALDGHKSSDDSGSRRDSSSDIFSDSSKEGWLNFRQLNTEKSKRVSGGSRSWKQMYAVLRGHALTLYKDKKDGVSHASSHSQSDDDPQPISIKACLIDISYSDTKRKNVLRLTTSHCGYLFQAEGRDDMLSWIRVIQENSNLDDEVGSSGKDATL</sequence>
<dbReference type="EMBL" id="FR905661">
    <property type="protein sequence ID" value="CDQ80821.1"/>
    <property type="molecule type" value="Genomic_DNA"/>
</dbReference>
<reference evidence="5" key="1">
    <citation type="journal article" date="2014" name="Nat. Commun.">
        <title>The rainbow trout genome provides novel insights into evolution after whole-genome duplication in vertebrates.</title>
        <authorList>
            <person name="Berthelot C."/>
            <person name="Brunet F."/>
            <person name="Chalopin D."/>
            <person name="Juanchich A."/>
            <person name="Bernard M."/>
            <person name="Noel B."/>
            <person name="Bento P."/>
            <person name="Da Silva C."/>
            <person name="Labadie K."/>
            <person name="Alberti A."/>
            <person name="Aury J.M."/>
            <person name="Louis A."/>
            <person name="Dehais P."/>
            <person name="Bardou P."/>
            <person name="Montfort J."/>
            <person name="Klopp C."/>
            <person name="Cabau C."/>
            <person name="Gaspin C."/>
            <person name="Thorgaard G.H."/>
            <person name="Boussaha M."/>
            <person name="Quillet E."/>
            <person name="Guyomard R."/>
            <person name="Galiana D."/>
            <person name="Bobe J."/>
            <person name="Volff J.N."/>
            <person name="Genet C."/>
            <person name="Wincker P."/>
            <person name="Jaillon O."/>
            <person name="Roest Crollius H."/>
            <person name="Guiguen Y."/>
        </authorList>
    </citation>
    <scope>NUCLEOTIDE SEQUENCE [LARGE SCALE GENOMIC DNA]</scope>
</reference>
<comment type="subcellular location">
    <subcellularLocation>
        <location evidence="1">Cytoplasm</location>
    </subcellularLocation>
</comment>
<protein>
    <recommendedName>
        <fullName evidence="4">PH domain-containing protein</fullName>
    </recommendedName>
</protein>
<accession>A0A060XN01</accession>
<dbReference type="PaxDb" id="8022-A0A060XN01"/>
<reference evidence="5" key="2">
    <citation type="submission" date="2014-03" db="EMBL/GenBank/DDBJ databases">
        <authorList>
            <person name="Genoscope - CEA"/>
        </authorList>
    </citation>
    <scope>NUCLEOTIDE SEQUENCE</scope>
</reference>
<dbReference type="SMART" id="SM00233">
    <property type="entry name" value="PH"/>
    <property type="match status" value="1"/>
</dbReference>
<dbReference type="PANTHER" id="PTHR23175">
    <property type="entry name" value="PDZ DOMAIN-CONTAINING PROTEIN"/>
    <property type="match status" value="1"/>
</dbReference>
<proteinExistence type="predicted"/>
<gene>
    <name evidence="5" type="ORF">GSONMT00018916001</name>
</gene>
<keyword evidence="2" id="KW-0963">Cytoplasm</keyword>
<dbReference type="InterPro" id="IPR011993">
    <property type="entry name" value="PH-like_dom_sf"/>
</dbReference>
<evidence type="ECO:0000313" key="5">
    <source>
        <dbReference type="EMBL" id="CDQ80821.1"/>
    </source>
</evidence>
<evidence type="ECO:0000256" key="2">
    <source>
        <dbReference type="ARBA" id="ARBA00022490"/>
    </source>
</evidence>
<feature type="compositionally biased region" description="Basic and acidic residues" evidence="3">
    <location>
        <begin position="71"/>
        <end position="89"/>
    </location>
</feature>
<dbReference type="GO" id="GO:0005737">
    <property type="term" value="C:cytoplasm"/>
    <property type="evidence" value="ECO:0007669"/>
    <property type="project" value="UniProtKB-SubCell"/>
</dbReference>
<dbReference type="STRING" id="8022.A0A060XN01"/>
<evidence type="ECO:0000259" key="4">
    <source>
        <dbReference type="PROSITE" id="PS50003"/>
    </source>
</evidence>
<name>A0A060XN01_ONCMY</name>
<dbReference type="AlphaFoldDB" id="A0A060XN01"/>
<dbReference type="InterPro" id="IPR001849">
    <property type="entry name" value="PH_domain"/>
</dbReference>
<evidence type="ECO:0000313" key="6">
    <source>
        <dbReference type="Proteomes" id="UP000193380"/>
    </source>
</evidence>
<feature type="domain" description="PH" evidence="4">
    <location>
        <begin position="95"/>
        <end position="211"/>
    </location>
</feature>